<dbReference type="OrthoDB" id="5976022at2759"/>
<keyword evidence="2" id="KW-0342">GTP-binding</keyword>
<evidence type="ECO:0000256" key="2">
    <source>
        <dbReference type="ARBA" id="ARBA00023134"/>
    </source>
</evidence>
<evidence type="ECO:0000313" key="5">
    <source>
        <dbReference type="Proteomes" id="UP001149090"/>
    </source>
</evidence>
<name>A0A9Q0LEP4_ANAIG</name>
<dbReference type="InterPro" id="IPR001806">
    <property type="entry name" value="Small_GTPase"/>
</dbReference>
<dbReference type="OMA" id="LFREVIC"/>
<dbReference type="EMBL" id="JAPDFW010000089">
    <property type="protein sequence ID" value="KAJ5071343.1"/>
    <property type="molecule type" value="Genomic_DNA"/>
</dbReference>
<dbReference type="InterPro" id="IPR005225">
    <property type="entry name" value="Small_GTP-bd"/>
</dbReference>
<feature type="region of interest" description="Disordered" evidence="3">
    <location>
        <begin position="173"/>
        <end position="193"/>
    </location>
</feature>
<dbReference type="PROSITE" id="PS51421">
    <property type="entry name" value="RAS"/>
    <property type="match status" value="1"/>
</dbReference>
<evidence type="ECO:0000313" key="4">
    <source>
        <dbReference type="EMBL" id="KAJ5071343.1"/>
    </source>
</evidence>
<dbReference type="GO" id="GO:0016020">
    <property type="term" value="C:membrane"/>
    <property type="evidence" value="ECO:0007669"/>
    <property type="project" value="InterPro"/>
</dbReference>
<proteinExistence type="predicted"/>
<dbReference type="PANTHER" id="PTHR24070">
    <property type="entry name" value="RAS, DI-RAS, AND RHEB FAMILY MEMBERS OF SMALL GTPASE SUPERFAMILY"/>
    <property type="match status" value="1"/>
</dbReference>
<evidence type="ECO:0000256" key="1">
    <source>
        <dbReference type="ARBA" id="ARBA00022741"/>
    </source>
</evidence>
<keyword evidence="5" id="KW-1185">Reference proteome</keyword>
<dbReference type="PRINTS" id="PR00449">
    <property type="entry name" value="RASTRNSFRMNG"/>
</dbReference>
<keyword evidence="1" id="KW-0547">Nucleotide-binding</keyword>
<reference evidence="4" key="1">
    <citation type="submission" date="2022-10" db="EMBL/GenBank/DDBJ databases">
        <title>Novel sulphate-reducing endosymbionts in the free-living metamonad Anaeramoeba.</title>
        <authorList>
            <person name="Jerlstrom-Hultqvist J."/>
            <person name="Cepicka I."/>
            <person name="Gallot-Lavallee L."/>
            <person name="Salas-Leiva D."/>
            <person name="Curtis B.A."/>
            <person name="Zahonova K."/>
            <person name="Pipaliya S."/>
            <person name="Dacks J."/>
            <person name="Roger A.J."/>
        </authorList>
    </citation>
    <scope>NUCLEOTIDE SEQUENCE</scope>
    <source>
        <strain evidence="4">BMAN</strain>
    </source>
</reference>
<dbReference type="SMART" id="SM00174">
    <property type="entry name" value="RHO"/>
    <property type="match status" value="1"/>
</dbReference>
<dbReference type="CDD" id="cd00876">
    <property type="entry name" value="Ras"/>
    <property type="match status" value="1"/>
</dbReference>
<protein>
    <submittedName>
        <fullName evidence="4">Ras-like protein rasb</fullName>
    </submittedName>
</protein>
<dbReference type="AlphaFoldDB" id="A0A9Q0LEP4"/>
<dbReference type="SMART" id="SM00173">
    <property type="entry name" value="RAS"/>
    <property type="match status" value="1"/>
</dbReference>
<dbReference type="GO" id="GO:0005525">
    <property type="term" value="F:GTP binding"/>
    <property type="evidence" value="ECO:0007669"/>
    <property type="project" value="UniProtKB-KW"/>
</dbReference>
<accession>A0A9Q0LEP4</accession>
<dbReference type="InterPro" id="IPR027417">
    <property type="entry name" value="P-loop_NTPase"/>
</dbReference>
<comment type="caution">
    <text evidence="4">The sequence shown here is derived from an EMBL/GenBank/DDBJ whole genome shotgun (WGS) entry which is preliminary data.</text>
</comment>
<dbReference type="NCBIfam" id="TIGR00231">
    <property type="entry name" value="small_GTP"/>
    <property type="match status" value="1"/>
</dbReference>
<dbReference type="GO" id="GO:0007165">
    <property type="term" value="P:signal transduction"/>
    <property type="evidence" value="ECO:0007669"/>
    <property type="project" value="InterPro"/>
</dbReference>
<dbReference type="FunFam" id="3.40.50.300:FF:001423">
    <property type="entry name" value="Ras family GTPase"/>
    <property type="match status" value="1"/>
</dbReference>
<dbReference type="InterPro" id="IPR020849">
    <property type="entry name" value="Small_GTPase_Ras-type"/>
</dbReference>
<dbReference type="SUPFAM" id="SSF52540">
    <property type="entry name" value="P-loop containing nucleoside triphosphate hydrolases"/>
    <property type="match status" value="1"/>
</dbReference>
<organism evidence="4 5">
    <name type="scientific">Anaeramoeba ignava</name>
    <name type="common">Anaerobic marine amoeba</name>
    <dbReference type="NCBI Taxonomy" id="1746090"/>
    <lineage>
        <taxon>Eukaryota</taxon>
        <taxon>Metamonada</taxon>
        <taxon>Anaeramoebidae</taxon>
        <taxon>Anaeramoeba</taxon>
    </lineage>
</organism>
<dbReference type="GO" id="GO:0003924">
    <property type="term" value="F:GTPase activity"/>
    <property type="evidence" value="ECO:0007669"/>
    <property type="project" value="InterPro"/>
</dbReference>
<dbReference type="Proteomes" id="UP001149090">
    <property type="component" value="Unassembled WGS sequence"/>
</dbReference>
<sequence length="193" mass="22390">MEVKLNDLKIGVYGKDGVGKTAMIFQFINKWVYEEYDPTIDDFYKQQMNINNKNYLLDIHDTVEQDEYTAIREISIKQEEGFMIVYSIDSRESFDSISLFREVICKVQNSEKFPLVIVGNKSDLESQRKVSFQELSDLAGIFSVPFFEVSAKNKQNLNEAFFKLVEEVEKSRAQSQDSQSKKDGRKKGICLMM</sequence>
<gene>
    <name evidence="4" type="ORF">M0811_10405</name>
</gene>
<dbReference type="Pfam" id="PF00071">
    <property type="entry name" value="Ras"/>
    <property type="match status" value="1"/>
</dbReference>
<feature type="compositionally biased region" description="Basic residues" evidence="3">
    <location>
        <begin position="183"/>
        <end position="193"/>
    </location>
</feature>
<evidence type="ECO:0000256" key="3">
    <source>
        <dbReference type="SAM" id="MobiDB-lite"/>
    </source>
</evidence>
<dbReference type="PROSITE" id="PS51420">
    <property type="entry name" value="RHO"/>
    <property type="match status" value="1"/>
</dbReference>
<dbReference type="SMART" id="SM00175">
    <property type="entry name" value="RAB"/>
    <property type="match status" value="1"/>
</dbReference>
<dbReference type="Gene3D" id="3.40.50.300">
    <property type="entry name" value="P-loop containing nucleotide triphosphate hydrolases"/>
    <property type="match status" value="1"/>
</dbReference>
<dbReference type="PROSITE" id="PS51419">
    <property type="entry name" value="RAB"/>
    <property type="match status" value="1"/>
</dbReference>